<keyword evidence="1" id="KW-0732">Signal</keyword>
<evidence type="ECO:0000313" key="2">
    <source>
        <dbReference type="EMBL" id="CCH47031.1"/>
    </source>
</evidence>
<name>K0KUW9_WICCF</name>
<keyword evidence="3" id="KW-1185">Reference proteome</keyword>
<sequence length="125" mass="13650">MKLSSIFLQGLLLSGIMASPVATESSINTENLSLPGNFTDPIISEAAGKGYLCNDANPNNALCYGSVKKCIYMTTGAGKQKNLVDYATKICKFYCSELKSATQCKQSKVKANYHPKWKCDDLKYC</sequence>
<gene>
    <name evidence="2" type="ORF">BN7_6640</name>
</gene>
<dbReference type="Proteomes" id="UP000009328">
    <property type="component" value="Unassembled WGS sequence"/>
</dbReference>
<organism evidence="2 3">
    <name type="scientific">Wickerhamomyces ciferrii (strain ATCC 14091 / BCRC 22168 / CBS 111 / JCM 3599 / NBRC 0793 / NRRL Y-1031 F-60-10)</name>
    <name type="common">Yeast</name>
    <name type="synonym">Pichia ciferrii</name>
    <dbReference type="NCBI Taxonomy" id="1206466"/>
    <lineage>
        <taxon>Eukaryota</taxon>
        <taxon>Fungi</taxon>
        <taxon>Dikarya</taxon>
        <taxon>Ascomycota</taxon>
        <taxon>Saccharomycotina</taxon>
        <taxon>Saccharomycetes</taxon>
        <taxon>Phaffomycetales</taxon>
        <taxon>Wickerhamomycetaceae</taxon>
        <taxon>Wickerhamomyces</taxon>
    </lineage>
</organism>
<proteinExistence type="predicted"/>
<dbReference type="EMBL" id="CAIF01000300">
    <property type="protein sequence ID" value="CCH47031.1"/>
    <property type="molecule type" value="Genomic_DNA"/>
</dbReference>
<accession>K0KUW9</accession>
<evidence type="ECO:0000256" key="1">
    <source>
        <dbReference type="SAM" id="SignalP"/>
    </source>
</evidence>
<evidence type="ECO:0000313" key="3">
    <source>
        <dbReference type="Proteomes" id="UP000009328"/>
    </source>
</evidence>
<protein>
    <submittedName>
        <fullName evidence="2">Secreted protein</fullName>
    </submittedName>
</protein>
<reference evidence="2 3" key="1">
    <citation type="journal article" date="2012" name="Eukaryot. Cell">
        <title>Draft genome sequence of Wickerhamomyces ciferrii NRRL Y-1031 F-60-10.</title>
        <authorList>
            <person name="Schneider J."/>
            <person name="Andrea H."/>
            <person name="Blom J."/>
            <person name="Jaenicke S."/>
            <person name="Ruckert C."/>
            <person name="Schorsch C."/>
            <person name="Szczepanowski R."/>
            <person name="Farwick M."/>
            <person name="Goesmann A."/>
            <person name="Puhler A."/>
            <person name="Schaffer S."/>
            <person name="Tauch A."/>
            <person name="Kohler T."/>
            <person name="Brinkrolf K."/>
        </authorList>
    </citation>
    <scope>NUCLEOTIDE SEQUENCE [LARGE SCALE GENOMIC DNA]</scope>
    <source>
        <strain evidence="3">ATCC 14091 / BCRC 22168 / CBS 111 / JCM 3599 / NBRC 0793 / NRRL Y-1031 F-60-10</strain>
    </source>
</reference>
<feature type="chain" id="PRO_5003836513" evidence="1">
    <location>
        <begin position="19"/>
        <end position="125"/>
    </location>
</feature>
<dbReference type="HOGENOM" id="CLU_127832_0_0_1"/>
<feature type="signal peptide" evidence="1">
    <location>
        <begin position="1"/>
        <end position="18"/>
    </location>
</feature>
<comment type="caution">
    <text evidence="2">The sequence shown here is derived from an EMBL/GenBank/DDBJ whole genome shotgun (WGS) entry which is preliminary data.</text>
</comment>
<dbReference type="AlphaFoldDB" id="K0KUW9"/>
<dbReference type="InParanoid" id="K0KUW9"/>